<dbReference type="InterPro" id="IPR002585">
    <property type="entry name" value="Cyt-d_ubiquinol_oxidase_su_1"/>
</dbReference>
<dbReference type="Proteomes" id="UP000253204">
    <property type="component" value="Unassembled WGS sequence"/>
</dbReference>
<comment type="subcellular location">
    <subcellularLocation>
        <location evidence="12">Cell inner membrane</location>
    </subcellularLocation>
    <subcellularLocation>
        <location evidence="1">Cell membrane</location>
        <topology evidence="1">Multi-pass membrane protein</topology>
    </subcellularLocation>
</comment>
<feature type="transmembrane region" description="Helical" evidence="12">
    <location>
        <begin position="318"/>
        <end position="343"/>
    </location>
</feature>
<feature type="transmembrane region" description="Helical" evidence="12">
    <location>
        <begin position="96"/>
        <end position="118"/>
    </location>
</feature>
<keyword evidence="3 12" id="KW-0813">Transport</keyword>
<keyword evidence="5 12" id="KW-0349">Heme</keyword>
<keyword evidence="7 12" id="KW-0479">Metal-binding</keyword>
<sequence>MELDPLLLSRIQFAFVVSFHAIFPVFTIGLASFLALLHALFYKTQNPAWERLAILWTKVFAVVFGMGVVSGIVMSFQFGTNWSNFSQSSANFIGPLLSYEVITAFFLEAAFLGVLLFGRGKVSQGVHLFAALMVALGTFISTFWILSANSWMHTPAGIEMIDGVVHVTSWMDAIFNPSFPFRLTHMVMASFLTGGFVVAGVSAWYLLIERDVKANCKALSMCLWLLLVLTPAQAVIGDFHGLNTLEYQPTKLAAMEGNWETMQGAPLLLFALPDRDRQENLFEIGIPYGASLILTHELDGEVPGISESPPEEQPPVWIVFWAFRIMVAIGFVMIGVALAGLYLRRGGNIYRSRRFLQTLRVMSITPFIAVLAGWVVTETGRAPWLIYETMTHAEGVTPSLTGGMALFTLVGYIAVYGVIFYAGTYYLTRVIRYGMQAKGEDELVDDFETPKRPFSATHTPFDDNPAKGEG</sequence>
<dbReference type="OrthoDB" id="9807042at2"/>
<dbReference type="GO" id="GO:0005886">
    <property type="term" value="C:plasma membrane"/>
    <property type="evidence" value="ECO:0007669"/>
    <property type="project" value="UniProtKB-SubCell"/>
</dbReference>
<keyword evidence="11 12" id="KW-0472">Membrane</keyword>
<evidence type="ECO:0000256" key="5">
    <source>
        <dbReference type="ARBA" id="ARBA00022617"/>
    </source>
</evidence>
<evidence type="ECO:0000256" key="7">
    <source>
        <dbReference type="ARBA" id="ARBA00022723"/>
    </source>
</evidence>
<organism evidence="14 15">
    <name type="scientific">Vreelandella rituensis</name>
    <dbReference type="NCBI Taxonomy" id="2282306"/>
    <lineage>
        <taxon>Bacteria</taxon>
        <taxon>Pseudomonadati</taxon>
        <taxon>Pseudomonadota</taxon>
        <taxon>Gammaproteobacteria</taxon>
        <taxon>Oceanospirillales</taxon>
        <taxon>Halomonadaceae</taxon>
        <taxon>Vreelandella</taxon>
    </lineage>
</organism>
<name>A0A368U1K7_9GAMM</name>
<keyword evidence="9 12" id="KW-1133">Transmembrane helix</keyword>
<evidence type="ECO:0000256" key="4">
    <source>
        <dbReference type="ARBA" id="ARBA00022475"/>
    </source>
</evidence>
<evidence type="ECO:0000256" key="3">
    <source>
        <dbReference type="ARBA" id="ARBA00022448"/>
    </source>
</evidence>
<feature type="transmembrane region" description="Helical" evidence="12">
    <location>
        <begin position="12"/>
        <end position="41"/>
    </location>
</feature>
<comment type="caution">
    <text evidence="14">The sequence shown here is derived from an EMBL/GenBank/DDBJ whole genome shotgun (WGS) entry which is preliminary data.</text>
</comment>
<evidence type="ECO:0000313" key="14">
    <source>
        <dbReference type="EMBL" id="RCV88993.1"/>
    </source>
</evidence>
<evidence type="ECO:0000256" key="12">
    <source>
        <dbReference type="PIRNR" id="PIRNR006446"/>
    </source>
</evidence>
<dbReference type="GO" id="GO:0046872">
    <property type="term" value="F:metal ion binding"/>
    <property type="evidence" value="ECO:0007669"/>
    <property type="project" value="UniProtKB-UniRule"/>
</dbReference>
<proteinExistence type="inferred from homology"/>
<comment type="similarity">
    <text evidence="2 12">Belongs to the cytochrome ubiquinol oxidase subunit 1 family.</text>
</comment>
<evidence type="ECO:0000256" key="11">
    <source>
        <dbReference type="ARBA" id="ARBA00023136"/>
    </source>
</evidence>
<evidence type="ECO:0000256" key="2">
    <source>
        <dbReference type="ARBA" id="ARBA00009819"/>
    </source>
</evidence>
<dbReference type="AlphaFoldDB" id="A0A368U1K7"/>
<keyword evidence="8 12" id="KW-0249">Electron transport</keyword>
<dbReference type="GO" id="GO:0020037">
    <property type="term" value="F:heme binding"/>
    <property type="evidence" value="ECO:0007669"/>
    <property type="project" value="TreeGrafter"/>
</dbReference>
<dbReference type="RefSeq" id="WP_114487475.1">
    <property type="nucleotide sequence ID" value="NZ_CBCSHM010000034.1"/>
</dbReference>
<feature type="transmembrane region" description="Helical" evidence="12">
    <location>
        <begin position="125"/>
        <end position="146"/>
    </location>
</feature>
<feature type="transmembrane region" description="Helical" evidence="12">
    <location>
        <begin position="355"/>
        <end position="376"/>
    </location>
</feature>
<dbReference type="PANTHER" id="PTHR30365:SF14">
    <property type="entry name" value="CYTOCHROME BD MENAQUINOL OXIDASE SUBUNIT I-RELATED"/>
    <property type="match status" value="1"/>
</dbReference>
<evidence type="ECO:0000256" key="9">
    <source>
        <dbReference type="ARBA" id="ARBA00022989"/>
    </source>
</evidence>
<dbReference type="EMBL" id="QPIJ01000035">
    <property type="protein sequence ID" value="RCV88993.1"/>
    <property type="molecule type" value="Genomic_DNA"/>
</dbReference>
<evidence type="ECO:0000256" key="1">
    <source>
        <dbReference type="ARBA" id="ARBA00004651"/>
    </source>
</evidence>
<accession>A0A368U1K7</accession>
<dbReference type="GO" id="GO:0070069">
    <property type="term" value="C:cytochrome complex"/>
    <property type="evidence" value="ECO:0007669"/>
    <property type="project" value="UniProtKB-UniRule"/>
</dbReference>
<dbReference type="GO" id="GO:0016682">
    <property type="term" value="F:oxidoreductase activity, acting on diphenols and related substances as donors, oxygen as acceptor"/>
    <property type="evidence" value="ECO:0007669"/>
    <property type="project" value="TreeGrafter"/>
</dbReference>
<keyword evidence="15" id="KW-1185">Reference proteome</keyword>
<evidence type="ECO:0000256" key="8">
    <source>
        <dbReference type="ARBA" id="ARBA00022982"/>
    </source>
</evidence>
<feature type="region of interest" description="Disordered" evidence="13">
    <location>
        <begin position="449"/>
        <end position="470"/>
    </location>
</feature>
<feature type="transmembrane region" description="Helical" evidence="12">
    <location>
        <begin position="404"/>
        <end position="428"/>
    </location>
</feature>
<reference evidence="14 15" key="1">
    <citation type="submission" date="2018-07" db="EMBL/GenBank/DDBJ databases">
        <title>Halomonas rutogse sp. nov., isolated from Lake TangqianCo on Tibetan Plateau.</title>
        <authorList>
            <person name="Lu H."/>
            <person name="Xing P."/>
            <person name="Wu Q."/>
        </authorList>
    </citation>
    <scope>NUCLEOTIDE SEQUENCE [LARGE SCALE GENOMIC DNA]</scope>
    <source>
        <strain evidence="14 15">TQ8S</strain>
    </source>
</reference>
<keyword evidence="10 12" id="KW-0408">Iron</keyword>
<evidence type="ECO:0000256" key="13">
    <source>
        <dbReference type="SAM" id="MobiDB-lite"/>
    </source>
</evidence>
<protein>
    <submittedName>
        <fullName evidence="14">Cytochrome ubiquinol oxidase subunit I</fullName>
    </submittedName>
</protein>
<gene>
    <name evidence="14" type="ORF">DU506_13745</name>
</gene>
<feature type="compositionally biased region" description="Basic and acidic residues" evidence="13">
    <location>
        <begin position="460"/>
        <end position="470"/>
    </location>
</feature>
<dbReference type="PANTHER" id="PTHR30365">
    <property type="entry name" value="CYTOCHROME D UBIQUINOL OXIDASE"/>
    <property type="match status" value="1"/>
</dbReference>
<dbReference type="GO" id="GO:0019646">
    <property type="term" value="P:aerobic electron transport chain"/>
    <property type="evidence" value="ECO:0007669"/>
    <property type="project" value="InterPro"/>
</dbReference>
<keyword evidence="4 12" id="KW-1003">Cell membrane</keyword>
<keyword evidence="6 12" id="KW-0812">Transmembrane</keyword>
<evidence type="ECO:0000313" key="15">
    <source>
        <dbReference type="Proteomes" id="UP000253204"/>
    </source>
</evidence>
<evidence type="ECO:0000256" key="10">
    <source>
        <dbReference type="ARBA" id="ARBA00023004"/>
    </source>
</evidence>
<dbReference type="GO" id="GO:0009055">
    <property type="term" value="F:electron transfer activity"/>
    <property type="evidence" value="ECO:0007669"/>
    <property type="project" value="UniProtKB-UniRule"/>
</dbReference>
<feature type="transmembrane region" description="Helical" evidence="12">
    <location>
        <begin position="186"/>
        <end position="206"/>
    </location>
</feature>
<dbReference type="PIRSF" id="PIRSF006446">
    <property type="entry name" value="Cyt_quinol_oxidase_1"/>
    <property type="match status" value="1"/>
</dbReference>
<feature type="transmembrane region" description="Helical" evidence="12">
    <location>
        <begin position="53"/>
        <end position="76"/>
    </location>
</feature>
<dbReference type="Pfam" id="PF01654">
    <property type="entry name" value="Cyt_bd_oxida_I"/>
    <property type="match status" value="1"/>
</dbReference>
<evidence type="ECO:0000256" key="6">
    <source>
        <dbReference type="ARBA" id="ARBA00022692"/>
    </source>
</evidence>
<feature type="transmembrane region" description="Helical" evidence="12">
    <location>
        <begin position="218"/>
        <end position="236"/>
    </location>
</feature>